<proteinExistence type="predicted"/>
<feature type="compositionally biased region" description="Polar residues" evidence="1">
    <location>
        <begin position="17"/>
        <end position="26"/>
    </location>
</feature>
<keyword evidence="3" id="KW-1185">Reference proteome</keyword>
<feature type="compositionally biased region" description="Low complexity" evidence="1">
    <location>
        <begin position="56"/>
        <end position="66"/>
    </location>
</feature>
<protein>
    <submittedName>
        <fullName evidence="2">Uncharacterized protein</fullName>
    </submittedName>
</protein>
<feature type="compositionally biased region" description="Basic residues" evidence="1">
    <location>
        <begin position="180"/>
        <end position="195"/>
    </location>
</feature>
<evidence type="ECO:0000313" key="2">
    <source>
        <dbReference type="EMBL" id="KAK4502331.1"/>
    </source>
</evidence>
<accession>A0ABR0EM21</accession>
<gene>
    <name evidence="2" type="ORF">PRZ48_005756</name>
</gene>
<sequence length="664" mass="72434">MNAVQPLIRPRHPNPEPTHSTLTTQYPTETPARRPPPRTPLQLDSSVIAGDHEPMQDSQGDQQSQSNAISDTYGIKCSEDQSDTEQWEQYAKHFGMDVGLEDTQEFEYGCRNTNGEHDHEDAASATFKTFAQPGQQAAKRPLQAPENEVGDIPPISTTDRKAESGRTGAPSLAPSTSAIHSKRKRDPPAFKRLRQTHPQSRLSMPMRGEAGDEDDDTVTPSTRPSKASKLTAHVTATLENATVGGLYRISQTPNSTPRLDLESSEFKSDKTASRSRLSTYPGFDDLSNDDFDDAGSASALKILKADKPASRSRRSKGLNPDDSEEENADGASSVPDADKAANRSRRSKGPNPDDLEEENADGASSVLDVDKPASRVRLDNQDHASLTEDTDDTAIDPPARLRGYAGVALAPHDSLSLAVSVLRANDQTSPSTSLVCPVHLDDHMPRKFATLDSLASHVNQQHNPDADMHSFLRYFTPSTAIALGWPMSSNELDRKFSIFEALGICAVVLDTLNSKLHVPNPLRFQKDNIMPFIRSVLAIFEPSFKHLDLMEAAAREKVESKLENPAQMPCWPFGLVSKDGSNYGFVCVGLGRYTSSHLCKLPDCVLPFHFVFESFTDNKGRDIGNNGGSTPNFCKKHVSPASAPCFPQAIGEVAKIYGQPAKIP</sequence>
<comment type="caution">
    <text evidence="2">The sequence shown here is derived from an EMBL/GenBank/DDBJ whole genome shotgun (WGS) entry which is preliminary data.</text>
</comment>
<evidence type="ECO:0000256" key="1">
    <source>
        <dbReference type="SAM" id="MobiDB-lite"/>
    </source>
</evidence>
<feature type="region of interest" description="Disordered" evidence="1">
    <location>
        <begin position="1"/>
        <end position="86"/>
    </location>
</feature>
<name>A0ABR0EM21_ZASCE</name>
<evidence type="ECO:0000313" key="3">
    <source>
        <dbReference type="Proteomes" id="UP001305779"/>
    </source>
</evidence>
<dbReference type="Proteomes" id="UP001305779">
    <property type="component" value="Unassembled WGS sequence"/>
</dbReference>
<feature type="compositionally biased region" description="Basic and acidic residues" evidence="1">
    <location>
        <begin position="368"/>
        <end position="386"/>
    </location>
</feature>
<organism evidence="2 3">
    <name type="scientific">Zasmidium cellare</name>
    <name type="common">Wine cellar mold</name>
    <name type="synonym">Racodium cellare</name>
    <dbReference type="NCBI Taxonomy" id="395010"/>
    <lineage>
        <taxon>Eukaryota</taxon>
        <taxon>Fungi</taxon>
        <taxon>Dikarya</taxon>
        <taxon>Ascomycota</taxon>
        <taxon>Pezizomycotina</taxon>
        <taxon>Dothideomycetes</taxon>
        <taxon>Dothideomycetidae</taxon>
        <taxon>Mycosphaerellales</taxon>
        <taxon>Mycosphaerellaceae</taxon>
        <taxon>Zasmidium</taxon>
    </lineage>
</organism>
<feature type="compositionally biased region" description="Polar residues" evidence="1">
    <location>
        <begin position="126"/>
        <end position="135"/>
    </location>
</feature>
<feature type="compositionally biased region" description="Basic and acidic residues" evidence="1">
    <location>
        <begin position="259"/>
        <end position="272"/>
    </location>
</feature>
<reference evidence="2 3" key="1">
    <citation type="journal article" date="2023" name="G3 (Bethesda)">
        <title>A chromosome-level genome assembly of Zasmidium syzygii isolated from banana leaves.</title>
        <authorList>
            <person name="van Westerhoven A.C."/>
            <person name="Mehrabi R."/>
            <person name="Talebi R."/>
            <person name="Steentjes M.B.F."/>
            <person name="Corcolon B."/>
            <person name="Chong P.A."/>
            <person name="Kema G.H.J."/>
            <person name="Seidl M.F."/>
        </authorList>
    </citation>
    <scope>NUCLEOTIDE SEQUENCE [LARGE SCALE GENOMIC DNA]</scope>
    <source>
        <strain evidence="2 3">P124</strain>
    </source>
</reference>
<dbReference type="EMBL" id="JAXOVC010000004">
    <property type="protein sequence ID" value="KAK4502331.1"/>
    <property type="molecule type" value="Genomic_DNA"/>
</dbReference>
<feature type="region of interest" description="Disordered" evidence="1">
    <location>
        <begin position="109"/>
        <end position="398"/>
    </location>
</feature>